<evidence type="ECO:0000256" key="2">
    <source>
        <dbReference type="ARBA" id="ARBA00022695"/>
    </source>
</evidence>
<protein>
    <recommendedName>
        <fullName evidence="3">Nucleotidyl transferase domain-containing protein</fullName>
    </recommendedName>
</protein>
<comment type="caution">
    <text evidence="4">The sequence shown here is derived from an EMBL/GenBank/DDBJ whole genome shotgun (WGS) entry which is preliminary data.</text>
</comment>
<dbReference type="Gene3D" id="3.90.550.10">
    <property type="entry name" value="Spore Coat Polysaccharide Biosynthesis Protein SpsA, Chain A"/>
    <property type="match status" value="1"/>
</dbReference>
<accession>A0A2W4SF69</accession>
<proteinExistence type="predicted"/>
<dbReference type="Pfam" id="PF00483">
    <property type="entry name" value="NTP_transferase"/>
    <property type="match status" value="1"/>
</dbReference>
<dbReference type="GO" id="GO:0016779">
    <property type="term" value="F:nucleotidyltransferase activity"/>
    <property type="evidence" value="ECO:0007669"/>
    <property type="project" value="UniProtKB-KW"/>
</dbReference>
<dbReference type="InterPro" id="IPR029044">
    <property type="entry name" value="Nucleotide-diphossugar_trans"/>
</dbReference>
<organism evidence="4 5">
    <name type="scientific">Candidatus Methylumidiphilus alinenensis</name>
    <dbReference type="NCBI Taxonomy" id="2202197"/>
    <lineage>
        <taxon>Bacteria</taxon>
        <taxon>Pseudomonadati</taxon>
        <taxon>Pseudomonadota</taxon>
        <taxon>Gammaproteobacteria</taxon>
        <taxon>Methylococcales</taxon>
        <taxon>Candidatus Methylumidiphilus</taxon>
    </lineage>
</organism>
<dbReference type="InterPro" id="IPR005835">
    <property type="entry name" value="NTP_transferase_dom"/>
</dbReference>
<dbReference type="InterPro" id="IPR050065">
    <property type="entry name" value="GlmU-like"/>
</dbReference>
<reference evidence="4 5" key="1">
    <citation type="journal article" date="2018" name="Aquat. Microb. Ecol.">
        <title>Gammaproteobacterial methanotrophs dominate.</title>
        <authorList>
            <person name="Rissanen A.J."/>
            <person name="Saarenheimo J."/>
            <person name="Tiirola M."/>
            <person name="Peura S."/>
            <person name="Aalto S.L."/>
            <person name="Karvinen A."/>
            <person name="Nykanen H."/>
        </authorList>
    </citation>
    <scope>NUCLEOTIDE SEQUENCE [LARGE SCALE GENOMIC DNA]</scope>
    <source>
        <strain evidence="4">AMbin10</strain>
    </source>
</reference>
<gene>
    <name evidence="4" type="ORF">DM484_24795</name>
</gene>
<name>A0A2W4SF69_9GAMM</name>
<dbReference type="AlphaFoldDB" id="A0A2W4SF69"/>
<keyword evidence="1" id="KW-0808">Transferase</keyword>
<dbReference type="SUPFAM" id="SSF53448">
    <property type="entry name" value="Nucleotide-diphospho-sugar transferases"/>
    <property type="match status" value="1"/>
</dbReference>
<keyword evidence="2" id="KW-0548">Nucleotidyltransferase</keyword>
<dbReference type="PANTHER" id="PTHR43584">
    <property type="entry name" value="NUCLEOTIDYL TRANSFERASE"/>
    <property type="match status" value="1"/>
</dbReference>
<evidence type="ECO:0000259" key="3">
    <source>
        <dbReference type="Pfam" id="PF00483"/>
    </source>
</evidence>
<evidence type="ECO:0000256" key="1">
    <source>
        <dbReference type="ARBA" id="ARBA00022679"/>
    </source>
</evidence>
<dbReference type="EMBL" id="QJPH01000494">
    <property type="protein sequence ID" value="PZN72254.1"/>
    <property type="molecule type" value="Genomic_DNA"/>
</dbReference>
<feature type="domain" description="Nucleotidyl transferase" evidence="3">
    <location>
        <begin position="3"/>
        <end position="126"/>
    </location>
</feature>
<evidence type="ECO:0000313" key="4">
    <source>
        <dbReference type="EMBL" id="PZN72254.1"/>
    </source>
</evidence>
<dbReference type="Proteomes" id="UP000249396">
    <property type="component" value="Unassembled WGS sequence"/>
</dbReference>
<dbReference type="PANTHER" id="PTHR43584:SF8">
    <property type="entry name" value="N-ACETYLMURAMATE ALPHA-1-PHOSPHATE URIDYLYLTRANSFERASE"/>
    <property type="match status" value="1"/>
</dbReference>
<evidence type="ECO:0000313" key="5">
    <source>
        <dbReference type="Proteomes" id="UP000249396"/>
    </source>
</evidence>
<sequence length="490" mass="54467">MRTIILADRLGNELFPLTDRTCPALLPIAGKSVLEHNLDMLANAGIKRAVIVIGSFADQVRTQFEFGRRWGMELDYWHTRGEEGPNAVLAQLPRQQNDDELLIIRGDMIRTPGFLIEFLEQAAKRDCPVLHGVFAGQASGLCLCRTQQADLSPLHWPSLAQGLPVPSESSVELLDAKVYRLESLANFHQANLDAAAGRVAGLTIPGRQTALGLTQGRNSKVSSRSLKVGIAFVGSGSEVHSTAELNHEVVISDQVIVDRYAILTDTVVLPNTYVGELVNLSHSIARGSDLIRVDINTHIHITDAFLLADLRQTTLGNSLSPLFNRLGGLLLLVFSLPLWPLAVLASSRENNSGRLLRPRQLRGNRIVLTEFGERCRTEFTAWEWTTSRPLLRALPRILAVVSGDLRLFGIEPVTRQQAAQRTEEWELFTDGAPAGLIGPTQLRHSKNTPEEERLLTDAYYVGQHDRGKNWIYLWEGLLSLFSRRLWNPEL</sequence>